<comment type="caution">
    <text evidence="2">The sequence shown here is derived from an EMBL/GenBank/DDBJ whole genome shotgun (WGS) entry which is preliminary data.</text>
</comment>
<dbReference type="AlphaFoldDB" id="A0A8J2PZA9"/>
<protein>
    <recommendedName>
        <fullName evidence="1">Macro domain-containing protein</fullName>
    </recommendedName>
</protein>
<evidence type="ECO:0000259" key="1">
    <source>
        <dbReference type="PROSITE" id="PS51154"/>
    </source>
</evidence>
<dbReference type="CDD" id="cd02908">
    <property type="entry name" value="Macro_OAADPr_deacetylase"/>
    <property type="match status" value="1"/>
</dbReference>
<organism evidence="2 3">
    <name type="scientific">Allacma fusca</name>
    <dbReference type="NCBI Taxonomy" id="39272"/>
    <lineage>
        <taxon>Eukaryota</taxon>
        <taxon>Metazoa</taxon>
        <taxon>Ecdysozoa</taxon>
        <taxon>Arthropoda</taxon>
        <taxon>Hexapoda</taxon>
        <taxon>Collembola</taxon>
        <taxon>Symphypleona</taxon>
        <taxon>Sminthuridae</taxon>
        <taxon>Allacma</taxon>
    </lineage>
</organism>
<dbReference type="GO" id="GO:0140293">
    <property type="term" value="F:ADP-ribosylglutamate hydrolase activity"/>
    <property type="evidence" value="ECO:0007669"/>
    <property type="project" value="TreeGrafter"/>
</dbReference>
<dbReference type="SMART" id="SM00506">
    <property type="entry name" value="A1pp"/>
    <property type="match status" value="1"/>
</dbReference>
<dbReference type="InterPro" id="IPR002589">
    <property type="entry name" value="Macro_dom"/>
</dbReference>
<evidence type="ECO:0000313" key="3">
    <source>
        <dbReference type="Proteomes" id="UP000708208"/>
    </source>
</evidence>
<proteinExistence type="predicted"/>
<dbReference type="PANTHER" id="PTHR11106:SF27">
    <property type="entry name" value="MACRO DOMAIN-CONTAINING PROTEIN"/>
    <property type="match status" value="1"/>
</dbReference>
<dbReference type="GO" id="GO:0006974">
    <property type="term" value="P:DNA damage response"/>
    <property type="evidence" value="ECO:0007669"/>
    <property type="project" value="TreeGrafter"/>
</dbReference>
<dbReference type="Proteomes" id="UP000708208">
    <property type="component" value="Unassembled WGS sequence"/>
</dbReference>
<reference evidence="2" key="1">
    <citation type="submission" date="2021-06" db="EMBL/GenBank/DDBJ databases">
        <authorList>
            <person name="Hodson N. C."/>
            <person name="Mongue J. A."/>
            <person name="Jaron S. K."/>
        </authorList>
    </citation>
    <scope>NUCLEOTIDE SEQUENCE</scope>
</reference>
<dbReference type="EMBL" id="CAJVCH010543846">
    <property type="protein sequence ID" value="CAG7827520.1"/>
    <property type="molecule type" value="Genomic_DNA"/>
</dbReference>
<dbReference type="Pfam" id="PF01661">
    <property type="entry name" value="Macro"/>
    <property type="match status" value="1"/>
</dbReference>
<dbReference type="PANTHER" id="PTHR11106">
    <property type="entry name" value="GANGLIOSIDE INDUCED DIFFERENTIATION ASSOCIATED PROTEIN 2-RELATED"/>
    <property type="match status" value="1"/>
</dbReference>
<dbReference type="PROSITE" id="PS51154">
    <property type="entry name" value="MACRO"/>
    <property type="match status" value="1"/>
</dbReference>
<sequence length="211" mass="23258">MSFETAKQKFLAMSFVEKRAHYKNEGFVELDKIAKFQTGPRTMQEFPETYERVYLWRGDITKLEIDAIVNAANSQLAAGGGVCGSIFNAAGRTELQTECNTLGGCQTGSAVITGGYRLPARYVIHAVGPMGEKPQQLQDTYKSILKLCEEKNISSVAIPCISTGIYGYPPDRAASVAVNTVLENLPASVERCILCTFLEQDYNFYKTLLSQ</sequence>
<dbReference type="GO" id="GO:0005654">
    <property type="term" value="C:nucleoplasm"/>
    <property type="evidence" value="ECO:0007669"/>
    <property type="project" value="TreeGrafter"/>
</dbReference>
<accession>A0A8J2PZA9</accession>
<name>A0A8J2PZA9_9HEXA</name>
<dbReference type="OrthoDB" id="6133115at2759"/>
<keyword evidence="3" id="KW-1185">Reference proteome</keyword>
<gene>
    <name evidence="2" type="ORF">AFUS01_LOCUS37503</name>
</gene>
<dbReference type="GO" id="GO:0140291">
    <property type="term" value="P:peptidyl-glutamate ADP-deribosylation"/>
    <property type="evidence" value="ECO:0007669"/>
    <property type="project" value="TreeGrafter"/>
</dbReference>
<evidence type="ECO:0000313" key="2">
    <source>
        <dbReference type="EMBL" id="CAG7827520.1"/>
    </source>
</evidence>
<dbReference type="GO" id="GO:0042278">
    <property type="term" value="P:purine nucleoside metabolic process"/>
    <property type="evidence" value="ECO:0007669"/>
    <property type="project" value="TreeGrafter"/>
</dbReference>
<feature type="domain" description="Macro" evidence="1">
    <location>
        <begin position="40"/>
        <end position="211"/>
    </location>
</feature>